<evidence type="ECO:0000313" key="2">
    <source>
        <dbReference type="Proteomes" id="UP001157046"/>
    </source>
</evidence>
<accession>A0ABQ6IZX5</accession>
<dbReference type="Proteomes" id="UP001157046">
    <property type="component" value="Unassembled WGS sequence"/>
</dbReference>
<comment type="caution">
    <text evidence="1">The sequence shown here is derived from an EMBL/GenBank/DDBJ whole genome shotgun (WGS) entry which is preliminary data.</text>
</comment>
<reference evidence="2" key="1">
    <citation type="journal article" date="2019" name="Int. J. Syst. Evol. Microbiol.">
        <title>The Global Catalogue of Microorganisms (GCM) 10K type strain sequencing project: providing services to taxonomists for standard genome sequencing and annotation.</title>
        <authorList>
            <consortium name="The Broad Institute Genomics Platform"/>
            <consortium name="The Broad Institute Genome Sequencing Center for Infectious Disease"/>
            <person name="Wu L."/>
            <person name="Ma J."/>
        </authorList>
    </citation>
    <scope>NUCLEOTIDE SEQUENCE [LARGE SCALE GENOMIC DNA]</scope>
    <source>
        <strain evidence="2">NBRC 102030</strain>
    </source>
</reference>
<gene>
    <name evidence="1" type="ORF">GCM10025855_09680</name>
</gene>
<name>A0ABQ6IZX5_9GAMM</name>
<proteinExistence type="predicted"/>
<protein>
    <submittedName>
        <fullName evidence="1">Uncharacterized protein</fullName>
    </submittedName>
</protein>
<sequence length="142" mass="15527">MVRVETGITCTSELVFWAMERISNDEMSDGLLELASLKKPSAYEALKLAHQAANELGIALPNESQLKLLIAKNIAENIISGKIDPNIGCLKIGELNQELGWPQELSGFGLLAHEQTDHEHIGITRASIIPDILKEANTLLKT</sequence>
<evidence type="ECO:0000313" key="1">
    <source>
        <dbReference type="EMBL" id="GMA81435.1"/>
    </source>
</evidence>
<dbReference type="EMBL" id="BSUY01000001">
    <property type="protein sequence ID" value="GMA81435.1"/>
    <property type="molecule type" value="Genomic_DNA"/>
</dbReference>
<keyword evidence="2" id="KW-1185">Reference proteome</keyword>
<organism evidence="1 2">
    <name type="scientific">Shewanella glacialipiscicola</name>
    <dbReference type="NCBI Taxonomy" id="614069"/>
    <lineage>
        <taxon>Bacteria</taxon>
        <taxon>Pseudomonadati</taxon>
        <taxon>Pseudomonadota</taxon>
        <taxon>Gammaproteobacteria</taxon>
        <taxon>Alteromonadales</taxon>
        <taxon>Shewanellaceae</taxon>
        <taxon>Shewanella</taxon>
    </lineage>
</organism>